<dbReference type="PANTHER" id="PTHR40112:SF1">
    <property type="entry name" value="H2HPP ISOMERASE"/>
    <property type="match status" value="1"/>
</dbReference>
<dbReference type="SUPFAM" id="SSF51182">
    <property type="entry name" value="RmlC-like cupins"/>
    <property type="match status" value="1"/>
</dbReference>
<dbReference type="PANTHER" id="PTHR40112">
    <property type="entry name" value="H2HPP ISOMERASE"/>
    <property type="match status" value="1"/>
</dbReference>
<accession>A0A931I2G2</accession>
<dbReference type="Pfam" id="PF07883">
    <property type="entry name" value="Cupin_2"/>
    <property type="match status" value="1"/>
</dbReference>
<dbReference type="InterPro" id="IPR025499">
    <property type="entry name" value="KdgF"/>
</dbReference>
<evidence type="ECO:0000259" key="1">
    <source>
        <dbReference type="Pfam" id="PF07883"/>
    </source>
</evidence>
<keyword evidence="3" id="KW-1185">Reference proteome</keyword>
<organism evidence="2 3">
    <name type="scientific">Methylobrevis albus</name>
    <dbReference type="NCBI Taxonomy" id="2793297"/>
    <lineage>
        <taxon>Bacteria</taxon>
        <taxon>Pseudomonadati</taxon>
        <taxon>Pseudomonadota</taxon>
        <taxon>Alphaproteobacteria</taxon>
        <taxon>Hyphomicrobiales</taxon>
        <taxon>Pleomorphomonadaceae</taxon>
        <taxon>Methylobrevis</taxon>
    </lineage>
</organism>
<name>A0A931I2G2_9HYPH</name>
<dbReference type="InterPro" id="IPR014710">
    <property type="entry name" value="RmlC-like_jellyroll"/>
</dbReference>
<comment type="caution">
    <text evidence="2">The sequence shown here is derived from an EMBL/GenBank/DDBJ whole genome shotgun (WGS) entry which is preliminary data.</text>
</comment>
<dbReference type="Gene3D" id="2.60.120.10">
    <property type="entry name" value="Jelly Rolls"/>
    <property type="match status" value="1"/>
</dbReference>
<dbReference type="EMBL" id="JADZLT010000049">
    <property type="protein sequence ID" value="MBH0237696.1"/>
    <property type="molecule type" value="Genomic_DNA"/>
</dbReference>
<feature type="domain" description="Cupin type-2" evidence="1">
    <location>
        <begin position="42"/>
        <end position="108"/>
    </location>
</feature>
<protein>
    <submittedName>
        <fullName evidence="2">Cupin domain-containing protein</fullName>
    </submittedName>
</protein>
<dbReference type="InterPro" id="IPR052535">
    <property type="entry name" value="Bacilysin_H2HPP_isomerase"/>
</dbReference>
<dbReference type="AlphaFoldDB" id="A0A931I2G2"/>
<dbReference type="Proteomes" id="UP000631694">
    <property type="component" value="Unassembled WGS sequence"/>
</dbReference>
<reference evidence="2" key="1">
    <citation type="submission" date="2020-12" db="EMBL/GenBank/DDBJ databases">
        <title>Methylobrevis albus sp. nov., isolated from fresh water lack sediment.</title>
        <authorList>
            <person name="Zou Q."/>
        </authorList>
    </citation>
    <scope>NUCLEOTIDE SEQUENCE</scope>
    <source>
        <strain evidence="2">L22</strain>
    </source>
</reference>
<evidence type="ECO:0000313" key="2">
    <source>
        <dbReference type="EMBL" id="MBH0237696.1"/>
    </source>
</evidence>
<dbReference type="PIRSF" id="PIRSF029883">
    <property type="entry name" value="KdgF"/>
    <property type="match status" value="1"/>
</dbReference>
<dbReference type="CDD" id="cd02238">
    <property type="entry name" value="cupin_KdgF"/>
    <property type="match status" value="1"/>
</dbReference>
<dbReference type="RefSeq" id="WP_197310779.1">
    <property type="nucleotide sequence ID" value="NZ_JADZLT010000049.1"/>
</dbReference>
<sequence>MSETITAGSPSFLASADAPIETVAPGVTRQILVHDASMMMVRVVFEAGGIGTPHFHPHIQSSFVARGSFDVTISGETRRLAAGDSFIVPTNAVHGVVALEDAELIDVFSPRRDEFLV</sequence>
<gene>
    <name evidence="2" type="ORF">I5731_07685</name>
</gene>
<evidence type="ECO:0000313" key="3">
    <source>
        <dbReference type="Proteomes" id="UP000631694"/>
    </source>
</evidence>
<proteinExistence type="predicted"/>
<dbReference type="InterPro" id="IPR011051">
    <property type="entry name" value="RmlC_Cupin_sf"/>
</dbReference>
<dbReference type="InterPro" id="IPR013096">
    <property type="entry name" value="Cupin_2"/>
</dbReference>